<dbReference type="PANTHER" id="PTHR13710">
    <property type="entry name" value="DNA HELICASE RECQ FAMILY MEMBER"/>
    <property type="match status" value="1"/>
</dbReference>
<feature type="domain" description="Helicase C-terminal" evidence="6">
    <location>
        <begin position="154"/>
        <end position="323"/>
    </location>
</feature>
<dbReference type="InterPro" id="IPR001650">
    <property type="entry name" value="Helicase_C-like"/>
</dbReference>
<dbReference type="GO" id="GO:0009378">
    <property type="term" value="F:four-way junction helicase activity"/>
    <property type="evidence" value="ECO:0007669"/>
    <property type="project" value="TreeGrafter"/>
</dbReference>
<gene>
    <name evidence="7" type="ORF">LTR82_018100</name>
</gene>
<evidence type="ECO:0000256" key="3">
    <source>
        <dbReference type="ARBA" id="ARBA00022840"/>
    </source>
</evidence>
<organism evidence="7 8">
    <name type="scientific">Friedmanniomyces endolithicus</name>
    <dbReference type="NCBI Taxonomy" id="329885"/>
    <lineage>
        <taxon>Eukaryota</taxon>
        <taxon>Fungi</taxon>
        <taxon>Dikarya</taxon>
        <taxon>Ascomycota</taxon>
        <taxon>Pezizomycotina</taxon>
        <taxon>Dothideomycetes</taxon>
        <taxon>Dothideomycetidae</taxon>
        <taxon>Mycosphaerellales</taxon>
        <taxon>Teratosphaeriaceae</taxon>
        <taxon>Friedmanniomyces</taxon>
    </lineage>
</organism>
<dbReference type="PROSITE" id="PS51194">
    <property type="entry name" value="HELICASE_CTER"/>
    <property type="match status" value="1"/>
</dbReference>
<dbReference type="GO" id="GO:0000724">
    <property type="term" value="P:double-strand break repair via homologous recombination"/>
    <property type="evidence" value="ECO:0007669"/>
    <property type="project" value="TreeGrafter"/>
</dbReference>
<dbReference type="GO" id="GO:0003676">
    <property type="term" value="F:nucleic acid binding"/>
    <property type="evidence" value="ECO:0007669"/>
    <property type="project" value="InterPro"/>
</dbReference>
<dbReference type="PANTHER" id="PTHR13710:SF154">
    <property type="entry name" value="RECQ HELICASE, PUTATIVE (AFU_ORTHOLOGUE AFUA_6G14720)-RELATED"/>
    <property type="match status" value="1"/>
</dbReference>
<dbReference type="AlphaFoldDB" id="A0AAN6F5P9"/>
<comment type="caution">
    <text evidence="7">The sequence shown here is derived from an EMBL/GenBank/DDBJ whole genome shotgun (WGS) entry which is preliminary data.</text>
</comment>
<comment type="similarity">
    <text evidence="1">Belongs to the helicase family. RecQ subfamily.</text>
</comment>
<dbReference type="Pfam" id="PF00270">
    <property type="entry name" value="DEAD"/>
    <property type="match status" value="1"/>
</dbReference>
<dbReference type="EC" id="5.6.2.4" evidence="5"/>
<comment type="catalytic activity">
    <reaction evidence="4">
        <text>Couples ATP hydrolysis with the unwinding of duplex DNA by translocating in the 3'-5' direction.</text>
        <dbReference type="EC" id="5.6.2.4"/>
    </reaction>
</comment>
<dbReference type="GO" id="GO:0005694">
    <property type="term" value="C:chromosome"/>
    <property type="evidence" value="ECO:0007669"/>
    <property type="project" value="TreeGrafter"/>
</dbReference>
<proteinExistence type="inferred from homology"/>
<evidence type="ECO:0000259" key="6">
    <source>
        <dbReference type="PROSITE" id="PS51194"/>
    </source>
</evidence>
<dbReference type="InterPro" id="IPR027417">
    <property type="entry name" value="P-loop_NTPase"/>
</dbReference>
<evidence type="ECO:0000256" key="2">
    <source>
        <dbReference type="ARBA" id="ARBA00022741"/>
    </source>
</evidence>
<dbReference type="GO" id="GO:0043138">
    <property type="term" value="F:3'-5' DNA helicase activity"/>
    <property type="evidence" value="ECO:0007669"/>
    <property type="project" value="UniProtKB-EC"/>
</dbReference>
<evidence type="ECO:0000313" key="8">
    <source>
        <dbReference type="Proteomes" id="UP001168146"/>
    </source>
</evidence>
<dbReference type="GO" id="GO:0005737">
    <property type="term" value="C:cytoplasm"/>
    <property type="evidence" value="ECO:0007669"/>
    <property type="project" value="TreeGrafter"/>
</dbReference>
<accession>A0AAN6F5P9</accession>
<dbReference type="SUPFAM" id="SSF52540">
    <property type="entry name" value="P-loop containing nucleoside triphosphate hydrolases"/>
    <property type="match status" value="1"/>
</dbReference>
<dbReference type="InterPro" id="IPR011545">
    <property type="entry name" value="DEAD/DEAH_box_helicase_dom"/>
</dbReference>
<protein>
    <recommendedName>
        <fullName evidence="5">DNA 3'-5' helicase</fullName>
        <ecNumber evidence="5">5.6.2.4</ecNumber>
    </recommendedName>
</protein>
<evidence type="ECO:0000256" key="1">
    <source>
        <dbReference type="ARBA" id="ARBA00005446"/>
    </source>
</evidence>
<dbReference type="EMBL" id="JASUXU010000253">
    <property type="protein sequence ID" value="KAK0301845.1"/>
    <property type="molecule type" value="Genomic_DNA"/>
</dbReference>
<dbReference type="Gene3D" id="3.40.50.300">
    <property type="entry name" value="P-loop containing nucleotide triphosphate hydrolases"/>
    <property type="match status" value="2"/>
</dbReference>
<keyword evidence="2" id="KW-0547">Nucleotide-binding</keyword>
<dbReference type="Pfam" id="PF00271">
    <property type="entry name" value="Helicase_C"/>
    <property type="match status" value="1"/>
</dbReference>
<dbReference type="GO" id="GO:0005524">
    <property type="term" value="F:ATP binding"/>
    <property type="evidence" value="ECO:0007669"/>
    <property type="project" value="UniProtKB-KW"/>
</dbReference>
<sequence>MGIYRPRKPWPSHDLLLAARKLYCNPALTWKSPEQEEAMTMIMSWTEQIVVVLPTGAGKSLLFMLPPTLTDAGINVLVVPLVALRGDLLRRSRELTIDPLEDFLKYARSLISQQKLDRIVVDECHLTVTAAHYRVGITDMTRIRVLRRSGGPGCMERSGLFNASRDKIILYVRTRDETSKLAGILGCATYTARSGSTAEKTQVIARWIASRTQPFLVATSAFLEGFDYPHVRLVINVNEPDSLVLLAQESGRAGRDSERAYSLVILPSEWKAMTISTDGQGDGMILAQDESLGKLRERRAMQQYLDGRQCFRTSLSEHLDDPEHRRWCMAGEVPCDICQSGHEDTTGPNGR</sequence>
<evidence type="ECO:0000313" key="7">
    <source>
        <dbReference type="EMBL" id="KAK0301845.1"/>
    </source>
</evidence>
<keyword evidence="3" id="KW-0067">ATP-binding</keyword>
<dbReference type="SMART" id="SM00490">
    <property type="entry name" value="HELICc"/>
    <property type="match status" value="1"/>
</dbReference>
<evidence type="ECO:0000256" key="4">
    <source>
        <dbReference type="ARBA" id="ARBA00034617"/>
    </source>
</evidence>
<reference evidence="7" key="1">
    <citation type="submission" date="2021-12" db="EMBL/GenBank/DDBJ databases">
        <title>Black yeast isolated from Biological Soil Crust.</title>
        <authorList>
            <person name="Kurbessoian T."/>
        </authorList>
    </citation>
    <scope>NUCLEOTIDE SEQUENCE</scope>
    <source>
        <strain evidence="7">CCFEE 5208</strain>
    </source>
</reference>
<dbReference type="Proteomes" id="UP001168146">
    <property type="component" value="Unassembled WGS sequence"/>
</dbReference>
<name>A0AAN6F5P9_9PEZI</name>
<evidence type="ECO:0000256" key="5">
    <source>
        <dbReference type="ARBA" id="ARBA00034808"/>
    </source>
</evidence>